<proteinExistence type="predicted"/>
<evidence type="ECO:0000256" key="1">
    <source>
        <dbReference type="ARBA" id="ARBA00004141"/>
    </source>
</evidence>
<dbReference type="InterPro" id="IPR052165">
    <property type="entry name" value="Membrane_assoc_protease"/>
</dbReference>
<evidence type="ECO:0000313" key="8">
    <source>
        <dbReference type="Proteomes" id="UP000782880"/>
    </source>
</evidence>
<dbReference type="InterPro" id="IPR002810">
    <property type="entry name" value="NfeD-like_C"/>
</dbReference>
<evidence type="ECO:0000256" key="2">
    <source>
        <dbReference type="ARBA" id="ARBA00022692"/>
    </source>
</evidence>
<evidence type="ECO:0000259" key="6">
    <source>
        <dbReference type="Pfam" id="PF01957"/>
    </source>
</evidence>
<accession>A0A921LPS8</accession>
<dbReference type="PANTHER" id="PTHR33507">
    <property type="entry name" value="INNER MEMBRANE PROTEIN YBBJ"/>
    <property type="match status" value="1"/>
</dbReference>
<dbReference type="InterPro" id="IPR012340">
    <property type="entry name" value="NA-bd_OB-fold"/>
</dbReference>
<dbReference type="Pfam" id="PF01957">
    <property type="entry name" value="NfeD"/>
    <property type="match status" value="1"/>
</dbReference>
<reference evidence="7" key="2">
    <citation type="submission" date="2021-09" db="EMBL/GenBank/DDBJ databases">
        <authorList>
            <person name="Gilroy R."/>
        </authorList>
    </citation>
    <scope>NUCLEOTIDE SEQUENCE</scope>
    <source>
        <strain evidence="7">ChiBcec21-2208</strain>
    </source>
</reference>
<name>A0A921LPS8_9FIRM</name>
<evidence type="ECO:0000256" key="4">
    <source>
        <dbReference type="ARBA" id="ARBA00023136"/>
    </source>
</evidence>
<dbReference type="AlphaFoldDB" id="A0A921LPS8"/>
<feature type="transmembrane region" description="Helical" evidence="5">
    <location>
        <begin position="7"/>
        <end position="39"/>
    </location>
</feature>
<evidence type="ECO:0000313" key="7">
    <source>
        <dbReference type="EMBL" id="HJG29260.1"/>
    </source>
</evidence>
<dbReference type="GO" id="GO:0005886">
    <property type="term" value="C:plasma membrane"/>
    <property type="evidence" value="ECO:0007669"/>
    <property type="project" value="TreeGrafter"/>
</dbReference>
<comment type="subcellular location">
    <subcellularLocation>
        <location evidence="1">Membrane</location>
        <topology evidence="1">Multi-pass membrane protein</topology>
    </subcellularLocation>
</comment>
<dbReference type="Proteomes" id="UP000782880">
    <property type="component" value="Unassembled WGS sequence"/>
</dbReference>
<organism evidence="7 8">
    <name type="scientific">Subdoligranulum variabile</name>
    <dbReference type="NCBI Taxonomy" id="214851"/>
    <lineage>
        <taxon>Bacteria</taxon>
        <taxon>Bacillati</taxon>
        <taxon>Bacillota</taxon>
        <taxon>Clostridia</taxon>
        <taxon>Eubacteriales</taxon>
        <taxon>Oscillospiraceae</taxon>
        <taxon>Subdoligranulum</taxon>
    </lineage>
</organism>
<comment type="caution">
    <text evidence="7">The sequence shown here is derived from an EMBL/GenBank/DDBJ whole genome shotgun (WGS) entry which is preliminary data.</text>
</comment>
<keyword evidence="4 5" id="KW-0472">Membrane</keyword>
<reference evidence="7" key="1">
    <citation type="journal article" date="2021" name="PeerJ">
        <title>Extensive microbial diversity within the chicken gut microbiome revealed by metagenomics and culture.</title>
        <authorList>
            <person name="Gilroy R."/>
            <person name="Ravi A."/>
            <person name="Getino M."/>
            <person name="Pursley I."/>
            <person name="Horton D.L."/>
            <person name="Alikhan N.F."/>
            <person name="Baker D."/>
            <person name="Gharbi K."/>
            <person name="Hall N."/>
            <person name="Watson M."/>
            <person name="Adriaenssens E.M."/>
            <person name="Foster-Nyarko E."/>
            <person name="Jarju S."/>
            <person name="Secka A."/>
            <person name="Antonio M."/>
            <person name="Oren A."/>
            <person name="Chaudhuri R.R."/>
            <person name="La Ragione R."/>
            <person name="Hildebrand F."/>
            <person name="Pallen M.J."/>
        </authorList>
    </citation>
    <scope>NUCLEOTIDE SEQUENCE</scope>
    <source>
        <strain evidence="7">ChiBcec21-2208</strain>
    </source>
</reference>
<dbReference type="Gene3D" id="2.40.50.140">
    <property type="entry name" value="Nucleic acid-binding proteins"/>
    <property type="match status" value="1"/>
</dbReference>
<evidence type="ECO:0000256" key="3">
    <source>
        <dbReference type="ARBA" id="ARBA00022989"/>
    </source>
</evidence>
<keyword evidence="2 5" id="KW-0812">Transmembrane</keyword>
<feature type="transmembrane region" description="Helical" evidence="5">
    <location>
        <begin position="51"/>
        <end position="70"/>
    </location>
</feature>
<protein>
    <submittedName>
        <fullName evidence="7">NfeD family protein</fullName>
    </submittedName>
</protein>
<dbReference type="PANTHER" id="PTHR33507:SF3">
    <property type="entry name" value="INNER MEMBRANE PROTEIN YBBJ"/>
    <property type="match status" value="1"/>
</dbReference>
<feature type="domain" description="NfeD-like C-terminal" evidence="6">
    <location>
        <begin position="88"/>
        <end position="139"/>
    </location>
</feature>
<dbReference type="SUPFAM" id="SSF141322">
    <property type="entry name" value="NfeD domain-like"/>
    <property type="match status" value="1"/>
</dbReference>
<gene>
    <name evidence="7" type="ORF">K8V20_11530</name>
</gene>
<evidence type="ECO:0000256" key="5">
    <source>
        <dbReference type="SAM" id="Phobius"/>
    </source>
</evidence>
<sequence>MSPDTLFWLVAVIVFVILEASTTALVSIWFAVGAAAALIASFFTQSLSVEAAVFAVVSAVALLVMVPTLAKRRKERKAPVTNGSPLTIGKQGVVLADINPGYLGRVRVDGLDWQARAEAPMPQGTPCRVTDVDGAVLIVCPVTVETATA</sequence>
<dbReference type="EMBL" id="DYVE01000296">
    <property type="protein sequence ID" value="HJG29260.1"/>
    <property type="molecule type" value="Genomic_DNA"/>
</dbReference>
<keyword evidence="3 5" id="KW-1133">Transmembrane helix</keyword>